<protein>
    <recommendedName>
        <fullName evidence="4 5">Flagellar hook-basal body complex protein FliE</fullName>
    </recommendedName>
</protein>
<organism evidence="6 7">
    <name type="scientific">Anaerocolumna xylanovorans DSM 12503</name>
    <dbReference type="NCBI Taxonomy" id="1121345"/>
    <lineage>
        <taxon>Bacteria</taxon>
        <taxon>Bacillati</taxon>
        <taxon>Bacillota</taxon>
        <taxon>Clostridia</taxon>
        <taxon>Lachnospirales</taxon>
        <taxon>Lachnospiraceae</taxon>
        <taxon>Anaerocolumna</taxon>
    </lineage>
</organism>
<evidence type="ECO:0000256" key="3">
    <source>
        <dbReference type="ARBA" id="ARBA00023143"/>
    </source>
</evidence>
<dbReference type="AlphaFoldDB" id="A0A1M7YB61"/>
<comment type="similarity">
    <text evidence="2 4">Belongs to the FliE family.</text>
</comment>
<dbReference type="OrthoDB" id="9812413at2"/>
<dbReference type="HAMAP" id="MF_00724">
    <property type="entry name" value="FliE"/>
    <property type="match status" value="1"/>
</dbReference>
<dbReference type="Proteomes" id="UP000184612">
    <property type="component" value="Unassembled WGS sequence"/>
</dbReference>
<dbReference type="STRING" id="1121345.SAMN02745217_02490"/>
<name>A0A1M7YB61_9FIRM</name>
<dbReference type="PANTHER" id="PTHR34653">
    <property type="match status" value="1"/>
</dbReference>
<accession>A0A1M7YB61</accession>
<evidence type="ECO:0000256" key="1">
    <source>
        <dbReference type="ARBA" id="ARBA00004117"/>
    </source>
</evidence>
<keyword evidence="6" id="KW-0282">Flagellum</keyword>
<evidence type="ECO:0000256" key="4">
    <source>
        <dbReference type="HAMAP-Rule" id="MF_00724"/>
    </source>
</evidence>
<dbReference type="NCBIfam" id="TIGR00205">
    <property type="entry name" value="fliE"/>
    <property type="match status" value="1"/>
</dbReference>
<dbReference type="Pfam" id="PF02049">
    <property type="entry name" value="FliE"/>
    <property type="match status" value="1"/>
</dbReference>
<keyword evidence="7" id="KW-1185">Reference proteome</keyword>
<dbReference type="EMBL" id="FRFD01000007">
    <property type="protein sequence ID" value="SHO49890.1"/>
    <property type="molecule type" value="Genomic_DNA"/>
</dbReference>
<dbReference type="GO" id="GO:0005198">
    <property type="term" value="F:structural molecule activity"/>
    <property type="evidence" value="ECO:0007669"/>
    <property type="project" value="UniProtKB-UniRule"/>
</dbReference>
<gene>
    <name evidence="4" type="primary">fliE</name>
    <name evidence="6" type="ORF">SAMN02745217_02490</name>
</gene>
<evidence type="ECO:0000256" key="2">
    <source>
        <dbReference type="ARBA" id="ARBA00009272"/>
    </source>
</evidence>
<proteinExistence type="inferred from homology"/>
<keyword evidence="6" id="KW-0969">Cilium</keyword>
<keyword evidence="3 4" id="KW-0975">Bacterial flagellum</keyword>
<comment type="subcellular location">
    <subcellularLocation>
        <location evidence="1 4">Bacterial flagellum basal body</location>
    </subcellularLocation>
</comment>
<evidence type="ECO:0000313" key="7">
    <source>
        <dbReference type="Proteomes" id="UP000184612"/>
    </source>
</evidence>
<dbReference type="GO" id="GO:0071973">
    <property type="term" value="P:bacterial-type flagellum-dependent cell motility"/>
    <property type="evidence" value="ECO:0007669"/>
    <property type="project" value="InterPro"/>
</dbReference>
<dbReference type="InterPro" id="IPR001624">
    <property type="entry name" value="FliE"/>
</dbReference>
<sequence>MDITLLNGISGVNAYGTNNTGVEKSTGNNTFESVFQSALSMLKETNDLSNAAKEAEVSYALGLSDNTYDLQVAQSKANLSLQYTVQVRNKVLEAYKEIMNLQF</sequence>
<evidence type="ECO:0000256" key="5">
    <source>
        <dbReference type="NCBIfam" id="TIGR00205"/>
    </source>
</evidence>
<dbReference type="RefSeq" id="WP_073589184.1">
    <property type="nucleotide sequence ID" value="NZ_FRFD01000007.1"/>
</dbReference>
<reference evidence="6 7" key="1">
    <citation type="submission" date="2016-12" db="EMBL/GenBank/DDBJ databases">
        <authorList>
            <person name="Song W.-J."/>
            <person name="Kurnit D.M."/>
        </authorList>
    </citation>
    <scope>NUCLEOTIDE SEQUENCE [LARGE SCALE GENOMIC DNA]</scope>
    <source>
        <strain evidence="6 7">DSM 12503</strain>
    </source>
</reference>
<dbReference type="GO" id="GO:0009425">
    <property type="term" value="C:bacterial-type flagellum basal body"/>
    <property type="evidence" value="ECO:0007669"/>
    <property type="project" value="UniProtKB-SubCell"/>
</dbReference>
<dbReference type="PANTHER" id="PTHR34653:SF1">
    <property type="entry name" value="FLAGELLAR HOOK-BASAL BODY COMPLEX PROTEIN FLIE"/>
    <property type="match status" value="1"/>
</dbReference>
<keyword evidence="6" id="KW-0966">Cell projection</keyword>
<evidence type="ECO:0000313" key="6">
    <source>
        <dbReference type="EMBL" id="SHO49890.1"/>
    </source>
</evidence>
<dbReference type="GO" id="GO:0003774">
    <property type="term" value="F:cytoskeletal motor activity"/>
    <property type="evidence" value="ECO:0007669"/>
    <property type="project" value="InterPro"/>
</dbReference>